<name>A0A2M7G691_9BACT</name>
<evidence type="ECO:0000256" key="5">
    <source>
        <dbReference type="SAM" id="MobiDB-lite"/>
    </source>
</evidence>
<comment type="caution">
    <text evidence="8">The sequence shown here is derived from an EMBL/GenBank/DDBJ whole genome shotgun (WGS) entry which is preliminary data.</text>
</comment>
<gene>
    <name evidence="8" type="ORF">COW36_08560</name>
</gene>
<evidence type="ECO:0000256" key="4">
    <source>
        <dbReference type="ARBA" id="ARBA00022807"/>
    </source>
</evidence>
<dbReference type="EMBL" id="PFFQ01000023">
    <property type="protein sequence ID" value="PIW17538.1"/>
    <property type="molecule type" value="Genomic_DNA"/>
</dbReference>
<evidence type="ECO:0000256" key="1">
    <source>
        <dbReference type="ARBA" id="ARBA00007074"/>
    </source>
</evidence>
<evidence type="ECO:0000256" key="6">
    <source>
        <dbReference type="SAM" id="SignalP"/>
    </source>
</evidence>
<keyword evidence="3" id="KW-0378">Hydrolase</keyword>
<comment type="similarity">
    <text evidence="1">Belongs to the peptidase C40 family.</text>
</comment>
<feature type="domain" description="NlpC/P60" evidence="7">
    <location>
        <begin position="110"/>
        <end position="233"/>
    </location>
</feature>
<evidence type="ECO:0000256" key="3">
    <source>
        <dbReference type="ARBA" id="ARBA00022801"/>
    </source>
</evidence>
<dbReference type="InterPro" id="IPR051202">
    <property type="entry name" value="Peptidase_C40"/>
</dbReference>
<dbReference type="PANTHER" id="PTHR47053">
    <property type="entry name" value="MUREIN DD-ENDOPEPTIDASE MEPH-RELATED"/>
    <property type="match status" value="1"/>
</dbReference>
<evidence type="ECO:0000259" key="7">
    <source>
        <dbReference type="PROSITE" id="PS51935"/>
    </source>
</evidence>
<dbReference type="GO" id="GO:0006508">
    <property type="term" value="P:proteolysis"/>
    <property type="evidence" value="ECO:0007669"/>
    <property type="project" value="UniProtKB-KW"/>
</dbReference>
<keyword evidence="4" id="KW-0788">Thiol protease</keyword>
<feature type="chain" id="PRO_5014889188" description="NlpC/P60 domain-containing protein" evidence="6">
    <location>
        <begin position="23"/>
        <end position="234"/>
    </location>
</feature>
<evidence type="ECO:0000256" key="2">
    <source>
        <dbReference type="ARBA" id="ARBA00022670"/>
    </source>
</evidence>
<dbReference type="Pfam" id="PF00877">
    <property type="entry name" value="NLPC_P60"/>
    <property type="match status" value="1"/>
</dbReference>
<feature type="compositionally biased region" description="Polar residues" evidence="5">
    <location>
        <begin position="68"/>
        <end position="78"/>
    </location>
</feature>
<dbReference type="InterPro" id="IPR000064">
    <property type="entry name" value="NLP_P60_dom"/>
</dbReference>
<protein>
    <recommendedName>
        <fullName evidence="7">NlpC/P60 domain-containing protein</fullName>
    </recommendedName>
</protein>
<proteinExistence type="inferred from homology"/>
<feature type="signal peptide" evidence="6">
    <location>
        <begin position="1"/>
        <end position="22"/>
    </location>
</feature>
<dbReference type="PANTHER" id="PTHR47053:SF1">
    <property type="entry name" value="MUREIN DD-ENDOPEPTIDASE MEPH-RELATED"/>
    <property type="match status" value="1"/>
</dbReference>
<dbReference type="PROSITE" id="PS51257">
    <property type="entry name" value="PROKAR_LIPOPROTEIN"/>
    <property type="match status" value="1"/>
</dbReference>
<dbReference type="SUPFAM" id="SSF54001">
    <property type="entry name" value="Cysteine proteinases"/>
    <property type="match status" value="1"/>
</dbReference>
<organism evidence="8 9">
    <name type="scientific">bacterium (Candidatus Blackallbacteria) CG17_big_fil_post_rev_8_21_14_2_50_48_46</name>
    <dbReference type="NCBI Taxonomy" id="2014261"/>
    <lineage>
        <taxon>Bacteria</taxon>
        <taxon>Candidatus Blackallbacteria</taxon>
    </lineage>
</organism>
<dbReference type="Proteomes" id="UP000231019">
    <property type="component" value="Unassembled WGS sequence"/>
</dbReference>
<dbReference type="PROSITE" id="PS51935">
    <property type="entry name" value="NLPC_P60"/>
    <property type="match status" value="1"/>
</dbReference>
<sequence>MRLQHSILLSFALSLVGCSAHFQSASREWDQPKPKLVSLQKSNGKPRLVLFDPGKYPVTDLKSEKTQTYKQTKNTSNWKVKPPDLQSSSGLTELPVRSSDRLPQGFWESTTQSAPVVEIARKMIGIPYRYGGETPEQGFDCSGLVHYVFGLRGIGMMRLANEQFLEGQPVSRQELLPGDLVFFSISGKIVDHVGIYAGEAQFIHAPRTGRVVSYDRLDSDYFSQRFQGARRIAG</sequence>
<keyword evidence="6" id="KW-0732">Signal</keyword>
<dbReference type="Gene3D" id="3.90.1720.10">
    <property type="entry name" value="endopeptidase domain like (from Nostoc punctiforme)"/>
    <property type="match status" value="1"/>
</dbReference>
<dbReference type="GO" id="GO:0008234">
    <property type="term" value="F:cysteine-type peptidase activity"/>
    <property type="evidence" value="ECO:0007669"/>
    <property type="project" value="UniProtKB-KW"/>
</dbReference>
<keyword evidence="2" id="KW-0645">Protease</keyword>
<feature type="region of interest" description="Disordered" evidence="5">
    <location>
        <begin position="64"/>
        <end position="92"/>
    </location>
</feature>
<dbReference type="AlphaFoldDB" id="A0A2M7G691"/>
<dbReference type="InterPro" id="IPR038765">
    <property type="entry name" value="Papain-like_cys_pep_sf"/>
</dbReference>
<evidence type="ECO:0000313" key="9">
    <source>
        <dbReference type="Proteomes" id="UP000231019"/>
    </source>
</evidence>
<evidence type="ECO:0000313" key="8">
    <source>
        <dbReference type="EMBL" id="PIW17538.1"/>
    </source>
</evidence>
<accession>A0A2M7G691</accession>
<reference evidence="8 9" key="1">
    <citation type="submission" date="2017-09" db="EMBL/GenBank/DDBJ databases">
        <title>Depth-based differentiation of microbial function through sediment-hosted aquifers and enrichment of novel symbionts in the deep terrestrial subsurface.</title>
        <authorList>
            <person name="Probst A.J."/>
            <person name="Ladd B."/>
            <person name="Jarett J.K."/>
            <person name="Geller-Mcgrath D.E."/>
            <person name="Sieber C.M."/>
            <person name="Emerson J.B."/>
            <person name="Anantharaman K."/>
            <person name="Thomas B.C."/>
            <person name="Malmstrom R."/>
            <person name="Stieglmeier M."/>
            <person name="Klingl A."/>
            <person name="Woyke T."/>
            <person name="Ryan C.M."/>
            <person name="Banfield J.F."/>
        </authorList>
    </citation>
    <scope>NUCLEOTIDE SEQUENCE [LARGE SCALE GENOMIC DNA]</scope>
    <source>
        <strain evidence="8">CG17_big_fil_post_rev_8_21_14_2_50_48_46</strain>
    </source>
</reference>